<dbReference type="InterPro" id="IPR013216">
    <property type="entry name" value="Methyltransf_11"/>
</dbReference>
<feature type="domain" description="Thymidylate synthase/dCMP hydroxymethylase" evidence="2">
    <location>
        <begin position="87"/>
        <end position="203"/>
    </location>
</feature>
<dbReference type="Pfam" id="PF08241">
    <property type="entry name" value="Methyltransf_11"/>
    <property type="match status" value="1"/>
</dbReference>
<dbReference type="Gene3D" id="3.30.572.10">
    <property type="entry name" value="Thymidylate synthase/dCMP hydroxymethylase domain"/>
    <property type="match status" value="1"/>
</dbReference>
<organism evidence="4 5">
    <name type="scientific">candidate division WWE3 bacterium RIFOXYA2_FULL_46_9</name>
    <dbReference type="NCBI Taxonomy" id="1802636"/>
    <lineage>
        <taxon>Bacteria</taxon>
        <taxon>Katanobacteria</taxon>
    </lineage>
</organism>
<dbReference type="CDD" id="cd02440">
    <property type="entry name" value="AdoMet_MTases"/>
    <property type="match status" value="1"/>
</dbReference>
<dbReference type="InterPro" id="IPR036926">
    <property type="entry name" value="Thymidate_synth/dCMP_Mease_sf"/>
</dbReference>
<dbReference type="GO" id="GO:0008757">
    <property type="term" value="F:S-adenosylmethionine-dependent methyltransferase activity"/>
    <property type="evidence" value="ECO:0007669"/>
    <property type="project" value="InterPro"/>
</dbReference>
<feature type="domain" description="Methyltransferase type 11" evidence="3">
    <location>
        <begin position="249"/>
        <end position="344"/>
    </location>
</feature>
<accession>A0A1F4W2P7</accession>
<evidence type="ECO:0000313" key="4">
    <source>
        <dbReference type="EMBL" id="OGC63692.1"/>
    </source>
</evidence>
<dbReference type="Pfam" id="PF00303">
    <property type="entry name" value="Thymidylat_synt"/>
    <property type="match status" value="1"/>
</dbReference>
<dbReference type="SUPFAM" id="SSF55831">
    <property type="entry name" value="Thymidylate synthase/dCMP hydroxymethylase"/>
    <property type="match status" value="1"/>
</dbReference>
<gene>
    <name evidence="4" type="ORF">A2264_04925</name>
</gene>
<evidence type="ECO:0000259" key="2">
    <source>
        <dbReference type="Pfam" id="PF00303"/>
    </source>
</evidence>
<dbReference type="PANTHER" id="PTHR42912">
    <property type="entry name" value="METHYLTRANSFERASE"/>
    <property type="match status" value="1"/>
</dbReference>
<comment type="caution">
    <text evidence="4">The sequence shown here is derived from an EMBL/GenBank/DDBJ whole genome shotgun (WGS) entry which is preliminary data.</text>
</comment>
<dbReference type="EMBL" id="MEVT01000004">
    <property type="protein sequence ID" value="OGC63692.1"/>
    <property type="molecule type" value="Genomic_DNA"/>
</dbReference>
<dbReference type="InterPro" id="IPR023451">
    <property type="entry name" value="Thymidate_synth/dCMP_Mease_dom"/>
</dbReference>
<dbReference type="Gene3D" id="3.40.50.150">
    <property type="entry name" value="Vaccinia Virus protein VP39"/>
    <property type="match status" value="1"/>
</dbReference>
<keyword evidence="1" id="KW-0808">Transferase</keyword>
<name>A0A1F4W2P7_UNCKA</name>
<dbReference type="SUPFAM" id="SSF53335">
    <property type="entry name" value="S-adenosyl-L-methionine-dependent methyltransferases"/>
    <property type="match status" value="1"/>
</dbReference>
<dbReference type="AlphaFoldDB" id="A0A1F4W2P7"/>
<evidence type="ECO:0000259" key="3">
    <source>
        <dbReference type="Pfam" id="PF08241"/>
    </source>
</evidence>
<reference evidence="4 5" key="1">
    <citation type="journal article" date="2016" name="Nat. Commun.">
        <title>Thousands of microbial genomes shed light on interconnected biogeochemical processes in an aquifer system.</title>
        <authorList>
            <person name="Anantharaman K."/>
            <person name="Brown C.T."/>
            <person name="Hug L.A."/>
            <person name="Sharon I."/>
            <person name="Castelle C.J."/>
            <person name="Probst A.J."/>
            <person name="Thomas B.C."/>
            <person name="Singh A."/>
            <person name="Wilkins M.J."/>
            <person name="Karaoz U."/>
            <person name="Brodie E.L."/>
            <person name="Williams K.H."/>
            <person name="Hubbard S.S."/>
            <person name="Banfield J.F."/>
        </authorList>
    </citation>
    <scope>NUCLEOTIDE SEQUENCE [LARGE SCALE GENOMIC DNA]</scope>
</reference>
<dbReference type="InterPro" id="IPR050508">
    <property type="entry name" value="Methyltransf_Superfamily"/>
</dbReference>
<protein>
    <recommendedName>
        <fullName evidence="6">Methyltransferase type 11 domain-containing protein</fullName>
    </recommendedName>
</protein>
<dbReference type="Proteomes" id="UP000176614">
    <property type="component" value="Unassembled WGS sequence"/>
</dbReference>
<dbReference type="InterPro" id="IPR029063">
    <property type="entry name" value="SAM-dependent_MTases_sf"/>
</dbReference>
<evidence type="ECO:0000256" key="1">
    <source>
        <dbReference type="ARBA" id="ARBA00022679"/>
    </source>
</evidence>
<dbReference type="PANTHER" id="PTHR42912:SF93">
    <property type="entry name" value="N6-ADENOSINE-METHYLTRANSFERASE TMT1A"/>
    <property type="match status" value="1"/>
</dbReference>
<evidence type="ECO:0008006" key="6">
    <source>
        <dbReference type="Google" id="ProtNLM"/>
    </source>
</evidence>
<evidence type="ECO:0000313" key="5">
    <source>
        <dbReference type="Proteomes" id="UP000176614"/>
    </source>
</evidence>
<proteinExistence type="predicted"/>
<sequence length="399" mass="45528">MEDYLNYKANNLSDAWYKALRALFKYGREIIDGDEKLLELRNMKISVCGNKSDRAELSWYLEKMGSKHFEFVKAIFEKGYYYKNIHSFDGIDQLDLVVKKLKKNPWSKSAIVTLIDPKTAYEHVPCVWGLNFMIRDGRLVMSVASRSMDALKKLPPDLYKLSEIHNQVAKKLKLQSGDFTIFIMSLHVYECEFEKMLNIISEKKWGEHAGSWEKDVKNSAHYVNIEKGYKRFLRFVEKVCRKTTFRKALDLGCGTGIVARHLLSAKITKSVTGIDIAPEMIAVAKKLTPKIGYLVGDAADTALPVNSFDLIVSRGVLLSHLKYSSDKLVREAYRLLNNNGTLILDFIQKVGKTEGDMSREKSIYSIAGVKKMLKKTGFQVISFENKGTKRVNSVYAKKK</sequence>